<dbReference type="Gene3D" id="2.60.40.420">
    <property type="entry name" value="Cupredoxins - blue copper proteins"/>
    <property type="match status" value="1"/>
</dbReference>
<keyword evidence="3" id="KW-0479">Metal-binding</keyword>
<dbReference type="EMBL" id="BX640421">
    <property type="protein sequence ID" value="CAE43579.1"/>
    <property type="molecule type" value="Genomic_DNA"/>
</dbReference>
<dbReference type="Pfam" id="PF00127">
    <property type="entry name" value="Copper-bind"/>
    <property type="match status" value="1"/>
</dbReference>
<dbReference type="PROSITE" id="PS00196">
    <property type="entry name" value="COPPER_BLUE"/>
    <property type="match status" value="1"/>
</dbReference>
<dbReference type="CDD" id="cd04211">
    <property type="entry name" value="Cupredoxin_like_2"/>
    <property type="match status" value="1"/>
</dbReference>
<evidence type="ECO:0000256" key="7">
    <source>
        <dbReference type="SAM" id="SignalP"/>
    </source>
</evidence>
<dbReference type="Proteomes" id="UP000002676">
    <property type="component" value="Chromosome"/>
</dbReference>
<dbReference type="InterPro" id="IPR028871">
    <property type="entry name" value="BlueCu_1_BS"/>
</dbReference>
<dbReference type="eggNOG" id="COG4454">
    <property type="taxonomic scope" value="Bacteria"/>
</dbReference>
<evidence type="ECO:0000256" key="6">
    <source>
        <dbReference type="ARBA" id="ARBA00023008"/>
    </source>
</evidence>
<dbReference type="PANTHER" id="PTHR38439">
    <property type="entry name" value="AURACYANIN-B"/>
    <property type="match status" value="1"/>
</dbReference>
<keyword evidence="2" id="KW-0813">Transport</keyword>
<dbReference type="GO" id="GO:0005507">
    <property type="term" value="F:copper ion binding"/>
    <property type="evidence" value="ECO:0007669"/>
    <property type="project" value="InterPro"/>
</dbReference>
<dbReference type="PANTHER" id="PTHR38439:SF3">
    <property type="entry name" value="COPPER-RESISTANT CUPROPROTEIN COPI"/>
    <property type="match status" value="1"/>
</dbReference>
<keyword evidence="10" id="KW-1185">Reference proteome</keyword>
<accession>Q7VU24</accession>
<dbReference type="InterPro" id="IPR000923">
    <property type="entry name" value="BlueCu_1"/>
</dbReference>
<keyword evidence="4" id="KW-0574">Periplasm</keyword>
<comment type="subcellular location">
    <subcellularLocation>
        <location evidence="1">Periplasm</location>
    </subcellularLocation>
</comment>
<evidence type="ECO:0000256" key="3">
    <source>
        <dbReference type="ARBA" id="ARBA00022723"/>
    </source>
</evidence>
<protein>
    <submittedName>
        <fullName evidence="9">Blue copper protein</fullName>
    </submittedName>
</protein>
<dbReference type="STRING" id="257313.BP3314"/>
<evidence type="ECO:0000256" key="1">
    <source>
        <dbReference type="ARBA" id="ARBA00004418"/>
    </source>
</evidence>
<evidence type="ECO:0000313" key="9">
    <source>
        <dbReference type="EMBL" id="CAE43579.1"/>
    </source>
</evidence>
<feature type="chain" id="PRO_5004292658" evidence="7">
    <location>
        <begin position="34"/>
        <end position="175"/>
    </location>
</feature>
<evidence type="ECO:0000256" key="2">
    <source>
        <dbReference type="ARBA" id="ARBA00022448"/>
    </source>
</evidence>
<dbReference type="GO" id="GO:0009055">
    <property type="term" value="F:electron transfer activity"/>
    <property type="evidence" value="ECO:0007669"/>
    <property type="project" value="InterPro"/>
</dbReference>
<dbReference type="HOGENOM" id="CLU_102172_0_0_4"/>
<dbReference type="SUPFAM" id="SSF49503">
    <property type="entry name" value="Cupredoxins"/>
    <property type="match status" value="1"/>
</dbReference>
<dbReference type="PaxDb" id="257313-BP3314"/>
<keyword evidence="6" id="KW-0186">Copper</keyword>
<dbReference type="InterPro" id="IPR050845">
    <property type="entry name" value="Cu-binding_ET"/>
</dbReference>
<dbReference type="KEGG" id="bpe:BP3314"/>
<evidence type="ECO:0000256" key="5">
    <source>
        <dbReference type="ARBA" id="ARBA00022982"/>
    </source>
</evidence>
<dbReference type="PATRIC" id="fig|257313.5.peg.3591"/>
<dbReference type="GO" id="GO:0042597">
    <property type="term" value="C:periplasmic space"/>
    <property type="evidence" value="ECO:0007669"/>
    <property type="project" value="UniProtKB-SubCell"/>
</dbReference>
<gene>
    <name evidence="9" type="ordered locus">BP3314</name>
</gene>
<organism evidence="9 10">
    <name type="scientific">Bordetella pertussis (strain Tohama I / ATCC BAA-589 / NCTC 13251)</name>
    <dbReference type="NCBI Taxonomy" id="257313"/>
    <lineage>
        <taxon>Bacteria</taxon>
        <taxon>Pseudomonadati</taxon>
        <taxon>Pseudomonadota</taxon>
        <taxon>Betaproteobacteria</taxon>
        <taxon>Burkholderiales</taxon>
        <taxon>Alcaligenaceae</taxon>
        <taxon>Bordetella</taxon>
    </lineage>
</organism>
<keyword evidence="5" id="KW-0249">Electron transport</keyword>
<feature type="signal peptide" evidence="7">
    <location>
        <begin position="1"/>
        <end position="33"/>
    </location>
</feature>
<keyword evidence="7" id="KW-0732">Signal</keyword>
<proteinExistence type="predicted"/>
<dbReference type="InterPro" id="IPR008972">
    <property type="entry name" value="Cupredoxin"/>
</dbReference>
<reference evidence="9 10" key="1">
    <citation type="journal article" date="2003" name="Nat. Genet.">
        <title>Comparative analysis of the genome sequences of Bordetella pertussis, Bordetella parapertussis and Bordetella bronchiseptica.</title>
        <authorList>
            <person name="Parkhill J."/>
            <person name="Sebaihia M."/>
            <person name="Preston A."/>
            <person name="Murphy L.D."/>
            <person name="Thomson N.R."/>
            <person name="Harris D.E."/>
            <person name="Holden M.T.G."/>
            <person name="Churcher C.M."/>
            <person name="Bentley S.D."/>
            <person name="Mungall K.L."/>
            <person name="Cerdeno-Tarraga A.-M."/>
            <person name="Temple L."/>
            <person name="James K.D."/>
            <person name="Harris B."/>
            <person name="Quail M.A."/>
            <person name="Achtman M."/>
            <person name="Atkin R."/>
            <person name="Baker S."/>
            <person name="Basham D."/>
            <person name="Bason N."/>
            <person name="Cherevach I."/>
            <person name="Chillingworth T."/>
            <person name="Collins M."/>
            <person name="Cronin A."/>
            <person name="Davis P."/>
            <person name="Doggett J."/>
            <person name="Feltwell T."/>
            <person name="Goble A."/>
            <person name="Hamlin N."/>
            <person name="Hauser H."/>
            <person name="Holroyd S."/>
            <person name="Jagels K."/>
            <person name="Leather S."/>
            <person name="Moule S."/>
            <person name="Norberczak H."/>
            <person name="O'Neil S."/>
            <person name="Ormond D."/>
            <person name="Price C."/>
            <person name="Rabbinowitsch E."/>
            <person name="Rutter S."/>
            <person name="Sanders M."/>
            <person name="Saunders D."/>
            <person name="Seeger K."/>
            <person name="Sharp S."/>
            <person name="Simmonds M."/>
            <person name="Skelton J."/>
            <person name="Squares R."/>
            <person name="Squares S."/>
            <person name="Stevens K."/>
            <person name="Unwin L."/>
            <person name="Whitehead S."/>
            <person name="Barrell B.G."/>
            <person name="Maskell D.J."/>
        </authorList>
    </citation>
    <scope>NUCLEOTIDE SEQUENCE [LARGE SCALE GENOMIC DNA]</scope>
    <source>
        <strain evidence="9 10">Tohama I / ATCC BAA-589 / NCTC 13251</strain>
    </source>
</reference>
<evidence type="ECO:0000256" key="4">
    <source>
        <dbReference type="ARBA" id="ARBA00022764"/>
    </source>
</evidence>
<sequence>MTQSDQRGSNMRARVYAVRMAAAACGISFGAAASGAHGGGHGGGHGAATAGATAIGKPGVASKASRTVNVDMTDAMRFTPDQIEVKAGETVRFKVTNSGKIRHEMVLDTDADLGAHYQMMLKDPGMRHEEPNSVSLDAGKSGEIVWQFDKAGRVAFGCLEPGHYPAGMKGAVSVK</sequence>
<feature type="domain" description="Blue (type 1) copper" evidence="8">
    <location>
        <begin position="68"/>
        <end position="175"/>
    </location>
</feature>
<name>Q7VU24_BORPE</name>
<dbReference type="AlphaFoldDB" id="Q7VU24"/>
<evidence type="ECO:0000259" key="8">
    <source>
        <dbReference type="Pfam" id="PF00127"/>
    </source>
</evidence>
<evidence type="ECO:0000313" key="10">
    <source>
        <dbReference type="Proteomes" id="UP000002676"/>
    </source>
</evidence>